<dbReference type="Gene3D" id="3.40.1110.10">
    <property type="entry name" value="Calcium-transporting ATPase, cytoplasmic domain N"/>
    <property type="match status" value="1"/>
</dbReference>
<name>A0A1M7YF96_9FIRM</name>
<evidence type="ECO:0000256" key="15">
    <source>
        <dbReference type="ARBA" id="ARBA00022989"/>
    </source>
</evidence>
<dbReference type="EMBL" id="FRFD01000009">
    <property type="protein sequence ID" value="SHO51251.1"/>
    <property type="molecule type" value="Genomic_DNA"/>
</dbReference>
<dbReference type="Pfam" id="PF00403">
    <property type="entry name" value="HMA"/>
    <property type="match status" value="1"/>
</dbReference>
<feature type="transmembrane region" description="Helical" evidence="22">
    <location>
        <begin position="386"/>
        <end position="411"/>
    </location>
</feature>
<accession>A0A1M7YF96</accession>
<evidence type="ECO:0000256" key="17">
    <source>
        <dbReference type="ARBA" id="ARBA00023065"/>
    </source>
</evidence>
<keyword evidence="10 22" id="KW-0547">Nucleotide-binding</keyword>
<dbReference type="InterPro" id="IPR044492">
    <property type="entry name" value="P_typ_ATPase_HD_dom"/>
</dbReference>
<evidence type="ECO:0000256" key="6">
    <source>
        <dbReference type="ARBA" id="ARBA00022475"/>
    </source>
</evidence>
<dbReference type="InterPro" id="IPR023298">
    <property type="entry name" value="ATPase_P-typ_TM_dom_sf"/>
</dbReference>
<proteinExistence type="inferred from homology"/>
<evidence type="ECO:0000256" key="13">
    <source>
        <dbReference type="ARBA" id="ARBA00022842"/>
    </source>
</evidence>
<dbReference type="FunFam" id="3.30.70.100:FF:000005">
    <property type="entry name" value="Copper-exporting P-type ATPase A"/>
    <property type="match status" value="1"/>
</dbReference>
<keyword evidence="14" id="KW-1278">Translocase</keyword>
<evidence type="ECO:0000256" key="22">
    <source>
        <dbReference type="RuleBase" id="RU362081"/>
    </source>
</evidence>
<feature type="transmembrane region" description="Helical" evidence="22">
    <location>
        <begin position="207"/>
        <end position="224"/>
    </location>
</feature>
<keyword evidence="15 22" id="KW-1133">Transmembrane helix</keyword>
<protein>
    <recommendedName>
        <fullName evidence="4">Copper-exporting P-type ATPase</fullName>
        <ecNumber evidence="3">7.2.2.8</ecNumber>
    </recommendedName>
    <alternativeName>
        <fullName evidence="19">Copper-exporting P-type ATPase A</fullName>
    </alternativeName>
    <alternativeName>
        <fullName evidence="20">Cu(+)-exporting ATPase</fullName>
    </alternativeName>
</protein>
<dbReference type="Pfam" id="PF00702">
    <property type="entry name" value="Hydrolase"/>
    <property type="match status" value="1"/>
</dbReference>
<dbReference type="InterPro" id="IPR027256">
    <property type="entry name" value="P-typ_ATPase_IB"/>
</dbReference>
<keyword evidence="16" id="KW-0186">Copper</keyword>
<evidence type="ECO:0000256" key="16">
    <source>
        <dbReference type="ARBA" id="ARBA00023008"/>
    </source>
</evidence>
<evidence type="ECO:0000313" key="25">
    <source>
        <dbReference type="Proteomes" id="UP000184612"/>
    </source>
</evidence>
<evidence type="ECO:0000256" key="4">
    <source>
        <dbReference type="ARBA" id="ARBA00015102"/>
    </source>
</evidence>
<dbReference type="SFLD" id="SFLDF00027">
    <property type="entry name" value="p-type_atpase"/>
    <property type="match status" value="1"/>
</dbReference>
<feature type="transmembrane region" description="Helical" evidence="22">
    <location>
        <begin position="728"/>
        <end position="747"/>
    </location>
</feature>
<keyword evidence="5" id="KW-0813">Transport</keyword>
<evidence type="ECO:0000256" key="8">
    <source>
        <dbReference type="ARBA" id="ARBA00022692"/>
    </source>
</evidence>
<dbReference type="SUPFAM" id="SSF56784">
    <property type="entry name" value="HAD-like"/>
    <property type="match status" value="1"/>
</dbReference>
<gene>
    <name evidence="24" type="ORF">SAMN02745217_03091</name>
</gene>
<feature type="transmembrane region" description="Helical" evidence="22">
    <location>
        <begin position="129"/>
        <end position="147"/>
    </location>
</feature>
<dbReference type="SUPFAM" id="SSF55008">
    <property type="entry name" value="HMA, heavy metal-associated domain"/>
    <property type="match status" value="1"/>
</dbReference>
<dbReference type="SFLD" id="SFLDS00003">
    <property type="entry name" value="Haloacid_Dehalogenase"/>
    <property type="match status" value="1"/>
</dbReference>
<keyword evidence="17" id="KW-0406">Ion transport</keyword>
<evidence type="ECO:0000256" key="20">
    <source>
        <dbReference type="ARBA" id="ARBA00033239"/>
    </source>
</evidence>
<dbReference type="GO" id="GO:0016887">
    <property type="term" value="F:ATP hydrolysis activity"/>
    <property type="evidence" value="ECO:0007669"/>
    <property type="project" value="InterPro"/>
</dbReference>
<comment type="subcellular location">
    <subcellularLocation>
        <location evidence="1">Cell membrane</location>
        <topology evidence="1">Multi-pass membrane protein</topology>
    </subcellularLocation>
</comment>
<dbReference type="InterPro" id="IPR001757">
    <property type="entry name" value="P_typ_ATPase"/>
</dbReference>
<dbReference type="AlphaFoldDB" id="A0A1M7YF96"/>
<feature type="domain" description="HMA" evidence="23">
    <location>
        <begin position="1"/>
        <end position="67"/>
    </location>
</feature>
<evidence type="ECO:0000256" key="14">
    <source>
        <dbReference type="ARBA" id="ARBA00022967"/>
    </source>
</evidence>
<dbReference type="PROSITE" id="PS00154">
    <property type="entry name" value="ATPASE_E1_E2"/>
    <property type="match status" value="1"/>
</dbReference>
<dbReference type="InterPro" id="IPR059000">
    <property type="entry name" value="ATPase_P-type_domA"/>
</dbReference>
<dbReference type="InterPro" id="IPR036412">
    <property type="entry name" value="HAD-like_sf"/>
</dbReference>
<dbReference type="NCBIfam" id="TIGR01525">
    <property type="entry name" value="ATPase-IB_hvy"/>
    <property type="match status" value="1"/>
</dbReference>
<dbReference type="InterPro" id="IPR023299">
    <property type="entry name" value="ATPase_P-typ_cyto_dom_N"/>
</dbReference>
<dbReference type="PROSITE" id="PS01047">
    <property type="entry name" value="HMA_1"/>
    <property type="match status" value="1"/>
</dbReference>
<dbReference type="EC" id="7.2.2.8" evidence="3"/>
<dbReference type="PANTHER" id="PTHR43520:SF8">
    <property type="entry name" value="P-TYPE CU(+) TRANSPORTER"/>
    <property type="match status" value="1"/>
</dbReference>
<dbReference type="Gene3D" id="2.70.150.10">
    <property type="entry name" value="Calcium-transporting ATPase, cytoplasmic transduction domain A"/>
    <property type="match status" value="1"/>
</dbReference>
<organism evidence="24 25">
    <name type="scientific">Anaerocolumna xylanovorans DSM 12503</name>
    <dbReference type="NCBI Taxonomy" id="1121345"/>
    <lineage>
        <taxon>Bacteria</taxon>
        <taxon>Bacillati</taxon>
        <taxon>Bacillota</taxon>
        <taxon>Clostridia</taxon>
        <taxon>Lachnospirales</taxon>
        <taxon>Lachnospiraceae</taxon>
        <taxon>Anaerocolumna</taxon>
    </lineage>
</organism>
<dbReference type="Gene3D" id="3.40.50.1000">
    <property type="entry name" value="HAD superfamily/HAD-like"/>
    <property type="match status" value="1"/>
</dbReference>
<evidence type="ECO:0000256" key="10">
    <source>
        <dbReference type="ARBA" id="ARBA00022741"/>
    </source>
</evidence>
<dbReference type="InterPro" id="IPR008250">
    <property type="entry name" value="ATPase_P-typ_transduc_dom_A_sf"/>
</dbReference>
<feature type="transmembrane region" description="Helical" evidence="22">
    <location>
        <begin position="700"/>
        <end position="722"/>
    </location>
</feature>
<dbReference type="SUPFAM" id="SSF81653">
    <property type="entry name" value="Calcium ATPase, transduction domain A"/>
    <property type="match status" value="1"/>
</dbReference>
<dbReference type="Proteomes" id="UP000184612">
    <property type="component" value="Unassembled WGS sequence"/>
</dbReference>
<keyword evidence="12 22" id="KW-0067">ATP-binding</keyword>
<evidence type="ECO:0000256" key="5">
    <source>
        <dbReference type="ARBA" id="ARBA00022448"/>
    </source>
</evidence>
<evidence type="ECO:0000256" key="12">
    <source>
        <dbReference type="ARBA" id="ARBA00022840"/>
    </source>
</evidence>
<evidence type="ECO:0000256" key="3">
    <source>
        <dbReference type="ARBA" id="ARBA00012517"/>
    </source>
</evidence>
<dbReference type="SUPFAM" id="SSF81665">
    <property type="entry name" value="Calcium ATPase, transmembrane domain M"/>
    <property type="match status" value="1"/>
</dbReference>
<evidence type="ECO:0000313" key="24">
    <source>
        <dbReference type="EMBL" id="SHO51251.1"/>
    </source>
</evidence>
<evidence type="ECO:0000256" key="11">
    <source>
        <dbReference type="ARBA" id="ARBA00022796"/>
    </source>
</evidence>
<dbReference type="InterPro" id="IPR017969">
    <property type="entry name" value="Heavy-metal-associated_CS"/>
</dbReference>
<keyword evidence="9 22" id="KW-0479">Metal-binding</keyword>
<keyword evidence="6 22" id="KW-1003">Cell membrane</keyword>
<dbReference type="Gene3D" id="3.30.70.100">
    <property type="match status" value="1"/>
</dbReference>
<reference evidence="24 25" key="1">
    <citation type="submission" date="2016-12" db="EMBL/GenBank/DDBJ databases">
        <authorList>
            <person name="Song W.-J."/>
            <person name="Kurnit D.M."/>
        </authorList>
    </citation>
    <scope>NUCLEOTIDE SEQUENCE [LARGE SCALE GENOMIC DNA]</scope>
    <source>
        <strain evidence="24 25">DSM 12503</strain>
    </source>
</reference>
<dbReference type="STRING" id="1121345.SAMN02745217_03091"/>
<keyword evidence="11" id="KW-0187">Copper transport</keyword>
<dbReference type="InterPro" id="IPR023214">
    <property type="entry name" value="HAD_sf"/>
</dbReference>
<dbReference type="GO" id="GO:0055070">
    <property type="term" value="P:copper ion homeostasis"/>
    <property type="evidence" value="ECO:0007669"/>
    <property type="project" value="TreeGrafter"/>
</dbReference>
<evidence type="ECO:0000259" key="23">
    <source>
        <dbReference type="PROSITE" id="PS50846"/>
    </source>
</evidence>
<dbReference type="FunFam" id="2.70.150.10:FF:000020">
    <property type="entry name" value="Copper-exporting P-type ATPase A"/>
    <property type="match status" value="1"/>
</dbReference>
<evidence type="ECO:0000256" key="21">
    <source>
        <dbReference type="ARBA" id="ARBA00049289"/>
    </source>
</evidence>
<dbReference type="SFLD" id="SFLDG00002">
    <property type="entry name" value="C1.7:_P-type_atpase_like"/>
    <property type="match status" value="1"/>
</dbReference>
<feature type="transmembrane region" description="Helical" evidence="22">
    <location>
        <begin position="358"/>
        <end position="380"/>
    </location>
</feature>
<keyword evidence="25" id="KW-1185">Reference proteome</keyword>
<dbReference type="NCBIfam" id="TIGR01494">
    <property type="entry name" value="ATPase_P-type"/>
    <property type="match status" value="1"/>
</dbReference>
<sequence length="759" mass="81443">MNQKFSVTGMTCSACSAAVEKGVKNVKGVDSVVVNLLGNSMLVEYDGEVTGQNTIIQAVENAGYHASVFVKGKEAKSSETAENKVQTELKEMKQRILISFCFLIPLLYIAMGHMLKFPLPAFLHGEKNSVTFAFLQFLLTLPIVYTNRKYYQMGFKTLFKGHPNMDSLIAIGSGAAICYGIFAIFRIGYGLGVMDMDVVMQYSMDLYFESAATILTLITLGKFLEARSKGKTSEAISKLMDLSPKTAVVVRDGKETEIPIEEVVIGDILAVRPGQSIPVDGVITEGNTAVDQSALTGESIPVEKSAGDKVMGATINKTGFFLFRAEKVGDDTTLSQIIQLVEDANTSKAPIAKLADKISGVFVPVVITIAVLATVIWLLTGETFEFALSIGIAVLVISCPCALGLATPVAIMVGTGKGASNGILIKSAEALEIAHKINTVILDKTGTITEGKPKVTDILTAEGVSEEELLKTAATIEKPSEHPLAEAILEKADEKKILPLAVTEFQAISGRGIIAKDKDESYYSGNSYMMKEQGIDVTKLLKAAEDLAEDGKTPLFFAKGKKFLGVIAVADVVKPTSMAAIKELKSLGIDVVMLTGDNKKTAQAIRRQLQIDKVIAEVLPQDKESEVRKLQQAGKKVAMIGDGINDAPALARADVGIAIGAGTDIAIESADIVLMKSDLLDAVTAITLSKATIRNIKENLFWAFFYNTIGIPLAAGVFYGILNWKLNPMFAAAAMSLSSVCVVTNALRLRFFKPKYKTL</sequence>
<evidence type="ECO:0000256" key="9">
    <source>
        <dbReference type="ARBA" id="ARBA00022723"/>
    </source>
</evidence>
<dbReference type="NCBIfam" id="TIGR01511">
    <property type="entry name" value="ATPase-IB1_Cu"/>
    <property type="match status" value="1"/>
</dbReference>
<dbReference type="InterPro" id="IPR006121">
    <property type="entry name" value="HMA_dom"/>
</dbReference>
<dbReference type="GO" id="GO:0005507">
    <property type="term" value="F:copper ion binding"/>
    <property type="evidence" value="ECO:0007669"/>
    <property type="project" value="TreeGrafter"/>
</dbReference>
<keyword evidence="7" id="KW-0597">Phosphoprotein</keyword>
<dbReference type="PRINTS" id="PR00943">
    <property type="entry name" value="CUATPASE"/>
</dbReference>
<dbReference type="FunFam" id="3.40.50.1000:FF:000144">
    <property type="entry name" value="copper-transporting ATPase 1 isoform X2"/>
    <property type="match status" value="1"/>
</dbReference>
<comment type="catalytic activity">
    <reaction evidence="21">
        <text>Cu(+)(in) + ATP + H2O = Cu(+)(out) + ADP + phosphate + H(+)</text>
        <dbReference type="Rhea" id="RHEA:25792"/>
        <dbReference type="ChEBI" id="CHEBI:15377"/>
        <dbReference type="ChEBI" id="CHEBI:15378"/>
        <dbReference type="ChEBI" id="CHEBI:30616"/>
        <dbReference type="ChEBI" id="CHEBI:43474"/>
        <dbReference type="ChEBI" id="CHEBI:49552"/>
        <dbReference type="ChEBI" id="CHEBI:456216"/>
        <dbReference type="EC" id="7.2.2.8"/>
    </reaction>
</comment>
<dbReference type="OrthoDB" id="9813266at2"/>
<evidence type="ECO:0000256" key="2">
    <source>
        <dbReference type="ARBA" id="ARBA00006024"/>
    </source>
</evidence>
<evidence type="ECO:0000256" key="1">
    <source>
        <dbReference type="ARBA" id="ARBA00004651"/>
    </source>
</evidence>
<keyword evidence="8 22" id="KW-0812">Transmembrane</keyword>
<dbReference type="PRINTS" id="PR00119">
    <property type="entry name" value="CATATPASE"/>
</dbReference>
<dbReference type="CDD" id="cd02094">
    <property type="entry name" value="P-type_ATPase_Cu-like"/>
    <property type="match status" value="1"/>
</dbReference>
<dbReference type="PANTHER" id="PTHR43520">
    <property type="entry name" value="ATP7, ISOFORM B"/>
    <property type="match status" value="1"/>
</dbReference>
<comment type="similarity">
    <text evidence="2 22">Belongs to the cation transport ATPase (P-type) (TC 3.A.3) family. Type IB subfamily.</text>
</comment>
<dbReference type="CDD" id="cd00371">
    <property type="entry name" value="HMA"/>
    <property type="match status" value="1"/>
</dbReference>
<dbReference type="Pfam" id="PF00122">
    <property type="entry name" value="E1-E2_ATPase"/>
    <property type="match status" value="1"/>
</dbReference>
<dbReference type="GO" id="GO:0005886">
    <property type="term" value="C:plasma membrane"/>
    <property type="evidence" value="ECO:0007669"/>
    <property type="project" value="UniProtKB-SubCell"/>
</dbReference>
<evidence type="ECO:0000256" key="7">
    <source>
        <dbReference type="ARBA" id="ARBA00022553"/>
    </source>
</evidence>
<feature type="transmembrane region" description="Helical" evidence="22">
    <location>
        <begin position="168"/>
        <end position="187"/>
    </location>
</feature>
<dbReference type="GO" id="GO:0043682">
    <property type="term" value="F:P-type divalent copper transporter activity"/>
    <property type="evidence" value="ECO:0007669"/>
    <property type="project" value="TreeGrafter"/>
</dbReference>
<evidence type="ECO:0000256" key="18">
    <source>
        <dbReference type="ARBA" id="ARBA00023136"/>
    </source>
</evidence>
<dbReference type="GO" id="GO:0005524">
    <property type="term" value="F:ATP binding"/>
    <property type="evidence" value="ECO:0007669"/>
    <property type="project" value="UniProtKB-UniRule"/>
</dbReference>
<dbReference type="InterPro" id="IPR018303">
    <property type="entry name" value="ATPase_P-typ_P_site"/>
</dbReference>
<feature type="transmembrane region" description="Helical" evidence="22">
    <location>
        <begin position="96"/>
        <end position="117"/>
    </location>
</feature>
<dbReference type="InterPro" id="IPR036163">
    <property type="entry name" value="HMA_dom_sf"/>
</dbReference>
<keyword evidence="18 22" id="KW-0472">Membrane</keyword>
<keyword evidence="13" id="KW-0460">Magnesium</keyword>
<evidence type="ECO:0000256" key="19">
    <source>
        <dbReference type="ARBA" id="ARBA00029719"/>
    </source>
</evidence>
<dbReference type="PROSITE" id="PS50846">
    <property type="entry name" value="HMA_2"/>
    <property type="match status" value="1"/>
</dbReference>
<dbReference type="GO" id="GO:0140581">
    <property type="term" value="F:P-type monovalent copper transporter activity"/>
    <property type="evidence" value="ECO:0007669"/>
    <property type="project" value="UniProtKB-EC"/>
</dbReference>